<dbReference type="KEGG" id="pgr:PGTG_12104"/>
<dbReference type="GeneID" id="10540157"/>
<dbReference type="VEuPathDB" id="FungiDB:PGTG_12104"/>
<dbReference type="PANTHER" id="PTHR31912:SF34">
    <property type="entry name" value="NOTOCHORD-RELATED PROTEIN"/>
    <property type="match status" value="1"/>
</dbReference>
<feature type="region of interest" description="Disordered" evidence="1">
    <location>
        <begin position="1"/>
        <end position="47"/>
    </location>
</feature>
<dbReference type="InParanoid" id="E3KPC3"/>
<gene>
    <name evidence="2" type="ORF">PGTG_12104</name>
</gene>
<dbReference type="EMBL" id="DS178298">
    <property type="protein sequence ID" value="EFP86148.2"/>
    <property type="molecule type" value="Genomic_DNA"/>
</dbReference>
<name>E3KPC3_PUCGT</name>
<dbReference type="STRING" id="418459.E3KPC3"/>
<accession>E3KPC3</accession>
<organism evidence="2 3">
    <name type="scientific">Puccinia graminis f. sp. tritici (strain CRL 75-36-700-3 / race SCCL)</name>
    <name type="common">Black stem rust fungus</name>
    <dbReference type="NCBI Taxonomy" id="418459"/>
    <lineage>
        <taxon>Eukaryota</taxon>
        <taxon>Fungi</taxon>
        <taxon>Dikarya</taxon>
        <taxon>Basidiomycota</taxon>
        <taxon>Pucciniomycotina</taxon>
        <taxon>Pucciniomycetes</taxon>
        <taxon>Pucciniales</taxon>
        <taxon>Pucciniaceae</taxon>
        <taxon>Puccinia</taxon>
    </lineage>
</organism>
<dbReference type="HOGENOM" id="CLU_004591_1_2_1"/>
<dbReference type="Proteomes" id="UP000008783">
    <property type="component" value="Unassembled WGS sequence"/>
</dbReference>
<dbReference type="OrthoDB" id="2505986at2759"/>
<dbReference type="PANTHER" id="PTHR31912">
    <property type="entry name" value="IP13529P"/>
    <property type="match status" value="1"/>
</dbReference>
<reference evidence="3" key="2">
    <citation type="journal article" date="2011" name="Proc. Natl. Acad. Sci. U.S.A.">
        <title>Obligate biotrophy features unraveled by the genomic analysis of rust fungi.</title>
        <authorList>
            <person name="Duplessis S."/>
            <person name="Cuomo C.A."/>
            <person name="Lin Y.-C."/>
            <person name="Aerts A."/>
            <person name="Tisserant E."/>
            <person name="Veneault-Fourrey C."/>
            <person name="Joly D.L."/>
            <person name="Hacquard S."/>
            <person name="Amselem J."/>
            <person name="Cantarel B.L."/>
            <person name="Chiu R."/>
            <person name="Coutinho P.M."/>
            <person name="Feau N."/>
            <person name="Field M."/>
            <person name="Frey P."/>
            <person name="Gelhaye E."/>
            <person name="Goldberg J."/>
            <person name="Grabherr M.G."/>
            <person name="Kodira C.D."/>
            <person name="Kohler A."/>
            <person name="Kuees U."/>
            <person name="Lindquist E.A."/>
            <person name="Lucas S.M."/>
            <person name="Mago R."/>
            <person name="Mauceli E."/>
            <person name="Morin E."/>
            <person name="Murat C."/>
            <person name="Pangilinan J.L."/>
            <person name="Park R."/>
            <person name="Pearson M."/>
            <person name="Quesneville H."/>
            <person name="Rouhier N."/>
            <person name="Sakthikumar S."/>
            <person name="Salamov A.A."/>
            <person name="Schmutz J."/>
            <person name="Selles B."/>
            <person name="Shapiro H."/>
            <person name="Tanguay P."/>
            <person name="Tuskan G.A."/>
            <person name="Henrissat B."/>
            <person name="Van de Peer Y."/>
            <person name="Rouze P."/>
            <person name="Ellis J.G."/>
            <person name="Dodds P.N."/>
            <person name="Schein J.E."/>
            <person name="Zhong S."/>
            <person name="Hamelin R.C."/>
            <person name="Grigoriev I.V."/>
            <person name="Szabo L.J."/>
            <person name="Martin F."/>
        </authorList>
    </citation>
    <scope>NUCLEOTIDE SEQUENCE [LARGE SCALE GENOMIC DNA]</scope>
    <source>
        <strain evidence="3">CRL 75-36-700-3 / race SCCL</strain>
    </source>
</reference>
<feature type="compositionally biased region" description="Acidic residues" evidence="1">
    <location>
        <begin position="18"/>
        <end position="34"/>
    </location>
</feature>
<sequence>MIVDDTIDQLGTVMGDDNPVDDDDSGNETEDEVEGFPPGTFQVEESDDEEAELNWMDFVGVAAGQISSEPEDLNESADSPLFRREEETIANVRPETSAWYPFVNREYLIGSLLVGYLHKLISRDMYHIIRSVLTLHHLFLPRWEALRTMRRKIREMTNRTIIEEETVFGQPVFGLNAKELIRDDLMNPLVVPHMDFLPEETLGKNVYKSSQSAKWLKHMLPDLRVQMVESNQKHFYIYEPTKLLSSETVIPIFFYTQQTKIFAKCFSPVFKSNQDQSKIQIGISENIDFDDENLKIIPIEQLDLTYLEIKTRNGSMLSECCSGKLNEIDEQSQWNPKITLPNPWREKADGKILRNVPINLYCDDTSGNKSKKWNKHISYYFTLSGLPPQISNQQFNCHFLCTSNIVGPLELGEMVVKQLNDMGINGFTAYDSTIGQEVHVMTSLLCFLADSPMHAEITNTPVPGNSLNSCRYCVLSSSSLKEREKIPYISKFAQKNLHGSNCPNKLRTMAETKEKSKKLWTHVKETVLTWLRTLQLKSCMFFLLGAVKYLFRDFMKGLNELQKDDLLALWNSFNTNSLNIPSVRPKSMVQYASSLIGKDFRIILQAAPFIFFQFMTESKIKIWSSLCHLGSLIFQTHIEDMTEYISELRNAIDIFLRNIIEDSAQWINKAKFHMLLHLPESILRFGPACLFATEKFESYNGILRNASIHSNRQSPGQDIAITFITNIFSQNPLIQQTLGYNQSASLPNKSYPCIKKLSVPAIHQVETPQELKSLYPDFEIKQISELNLNKKQVLKKDYFILVFPEALSSSVSLAKFHHF</sequence>
<evidence type="ECO:0000313" key="3">
    <source>
        <dbReference type="Proteomes" id="UP000008783"/>
    </source>
</evidence>
<evidence type="ECO:0000313" key="2">
    <source>
        <dbReference type="EMBL" id="EFP86148.2"/>
    </source>
</evidence>
<reference key="1">
    <citation type="submission" date="2007-01" db="EMBL/GenBank/DDBJ databases">
        <title>The Genome Sequence of Puccinia graminis f. sp. tritici Strain CRL 75-36-700-3.</title>
        <authorList>
            <consortium name="The Broad Institute Genome Sequencing Platform"/>
            <person name="Birren B."/>
            <person name="Lander E."/>
            <person name="Galagan J."/>
            <person name="Nusbaum C."/>
            <person name="Devon K."/>
            <person name="Cuomo C."/>
            <person name="Jaffe D."/>
            <person name="Butler J."/>
            <person name="Alvarez P."/>
            <person name="Gnerre S."/>
            <person name="Grabherr M."/>
            <person name="Mauceli E."/>
            <person name="Brockman W."/>
            <person name="Young S."/>
            <person name="LaButti K."/>
            <person name="Sykes S."/>
            <person name="DeCaprio D."/>
            <person name="Crawford M."/>
            <person name="Koehrsen M."/>
            <person name="Engels R."/>
            <person name="Montgomery P."/>
            <person name="Pearson M."/>
            <person name="Howarth C."/>
            <person name="Larson L."/>
            <person name="White J."/>
            <person name="Zeng Q."/>
            <person name="Kodira C."/>
            <person name="Yandava C."/>
            <person name="Alvarado L."/>
            <person name="O'Leary S."/>
            <person name="Szabo L."/>
            <person name="Dean R."/>
            <person name="Schein J."/>
        </authorList>
    </citation>
    <scope>NUCLEOTIDE SEQUENCE</scope>
    <source>
        <strain>CRL 75-36-700-3</strain>
    </source>
</reference>
<dbReference type="AlphaFoldDB" id="E3KPC3"/>
<keyword evidence="3" id="KW-1185">Reference proteome</keyword>
<evidence type="ECO:0000256" key="1">
    <source>
        <dbReference type="SAM" id="MobiDB-lite"/>
    </source>
</evidence>
<proteinExistence type="predicted"/>
<dbReference type="RefSeq" id="XP_003330567.2">
    <property type="nucleotide sequence ID" value="XM_003330519.2"/>
</dbReference>
<protein>
    <submittedName>
        <fullName evidence="2">Uncharacterized protein</fullName>
    </submittedName>
</protein>